<evidence type="ECO:0000313" key="1">
    <source>
        <dbReference type="EMBL" id="OOC05641.1"/>
    </source>
</evidence>
<proteinExistence type="predicted"/>
<reference evidence="1 2" key="1">
    <citation type="submission" date="2017-02" db="EMBL/GenBank/DDBJ databases">
        <title>Amycolatopsis azurea DSM 43854 draft genome.</title>
        <authorList>
            <person name="Mayilraj S."/>
        </authorList>
    </citation>
    <scope>NUCLEOTIDE SEQUENCE [LARGE SCALE GENOMIC DNA]</scope>
    <source>
        <strain evidence="1 2">DSM 43854</strain>
    </source>
</reference>
<dbReference type="InterPro" id="IPR011991">
    <property type="entry name" value="ArsR-like_HTH"/>
</dbReference>
<dbReference type="SUPFAM" id="SSF46785">
    <property type="entry name" value="Winged helix' DNA-binding domain"/>
    <property type="match status" value="1"/>
</dbReference>
<keyword evidence="2" id="KW-1185">Reference proteome</keyword>
<comment type="caution">
    <text evidence="1">The sequence shown here is derived from an EMBL/GenBank/DDBJ whole genome shotgun (WGS) entry which is preliminary data.</text>
</comment>
<gene>
    <name evidence="1" type="ORF">B0293_14855</name>
</gene>
<dbReference type="Proteomes" id="UP000188551">
    <property type="component" value="Unassembled WGS sequence"/>
</dbReference>
<organism evidence="1 2">
    <name type="scientific">Amycolatopsis azurea DSM 43854</name>
    <dbReference type="NCBI Taxonomy" id="1238180"/>
    <lineage>
        <taxon>Bacteria</taxon>
        <taxon>Bacillati</taxon>
        <taxon>Actinomycetota</taxon>
        <taxon>Actinomycetes</taxon>
        <taxon>Pseudonocardiales</taxon>
        <taxon>Pseudonocardiaceae</taxon>
        <taxon>Amycolatopsis</taxon>
    </lineage>
</organism>
<dbReference type="EMBL" id="MUXN01000011">
    <property type="protein sequence ID" value="OOC05641.1"/>
    <property type="molecule type" value="Genomic_DNA"/>
</dbReference>
<evidence type="ECO:0000313" key="2">
    <source>
        <dbReference type="Proteomes" id="UP000188551"/>
    </source>
</evidence>
<dbReference type="InterPro" id="IPR036388">
    <property type="entry name" value="WH-like_DNA-bd_sf"/>
</dbReference>
<sequence length="63" mass="6298">MVSVDGGLGRTGFLSVLSTPHTTSALAASTGTSIGNASRHATVLREAGLISGDRQGSAVLHHL</sequence>
<dbReference type="Gene3D" id="1.10.10.10">
    <property type="entry name" value="Winged helix-like DNA-binding domain superfamily/Winged helix DNA-binding domain"/>
    <property type="match status" value="1"/>
</dbReference>
<name>A0ABX3JD45_9PSEU</name>
<dbReference type="InterPro" id="IPR036390">
    <property type="entry name" value="WH_DNA-bd_sf"/>
</dbReference>
<accession>A0ABX3JD45</accession>
<dbReference type="CDD" id="cd00090">
    <property type="entry name" value="HTH_ARSR"/>
    <property type="match status" value="1"/>
</dbReference>
<protein>
    <submittedName>
        <fullName evidence="1">Transcriptional regulator</fullName>
    </submittedName>
</protein>